<accession>A0A017T852</accession>
<organism evidence="1 2">
    <name type="scientific">Chondromyces apiculatus DSM 436</name>
    <dbReference type="NCBI Taxonomy" id="1192034"/>
    <lineage>
        <taxon>Bacteria</taxon>
        <taxon>Pseudomonadati</taxon>
        <taxon>Myxococcota</taxon>
        <taxon>Polyangia</taxon>
        <taxon>Polyangiales</taxon>
        <taxon>Polyangiaceae</taxon>
        <taxon>Chondromyces</taxon>
    </lineage>
</organism>
<protein>
    <submittedName>
        <fullName evidence="1">Uncharacterized protein</fullName>
    </submittedName>
</protein>
<dbReference type="Proteomes" id="UP000019678">
    <property type="component" value="Unassembled WGS sequence"/>
</dbReference>
<reference evidence="1 2" key="1">
    <citation type="submission" date="2013-05" db="EMBL/GenBank/DDBJ databases">
        <title>Genome assembly of Chondromyces apiculatus DSM 436.</title>
        <authorList>
            <person name="Sharma G."/>
            <person name="Khatri I."/>
            <person name="Kaur C."/>
            <person name="Mayilraj S."/>
            <person name="Subramanian S."/>
        </authorList>
    </citation>
    <scope>NUCLEOTIDE SEQUENCE [LARGE SCALE GENOMIC DNA]</scope>
    <source>
        <strain evidence="1 2">DSM 436</strain>
    </source>
</reference>
<dbReference type="eggNOG" id="COG3858">
    <property type="taxonomic scope" value="Bacteria"/>
</dbReference>
<evidence type="ECO:0000313" key="2">
    <source>
        <dbReference type="Proteomes" id="UP000019678"/>
    </source>
</evidence>
<gene>
    <name evidence="1" type="ORF">CAP_3791</name>
</gene>
<dbReference type="EMBL" id="ASRX01000028">
    <property type="protein sequence ID" value="EYF04980.1"/>
    <property type="molecule type" value="Genomic_DNA"/>
</dbReference>
<comment type="caution">
    <text evidence="1">The sequence shown here is derived from an EMBL/GenBank/DDBJ whole genome shotgun (WGS) entry which is preliminary data.</text>
</comment>
<sequence length="594" mass="64190">MRTGRSVIAAVIAAARAVLKMRASRAAHSRANGALEGLRASRALHRAFTRARRSGGRDSQERTMKSEATRAVITRSRWLVPGLLAGGVLMGATTLAASAAAAVCQDGKMRSCAYDGWCGGIEICSGGHWSLCEPIEDCPPPQEVNPYGYLDVVALDQTAQHVEVYGWAIDPESPLTSLNVRVIVDGYQQGTFLANTYRPDVGSGNYHGYSFVLPADTWGTHRVCVTAVNIGGGVDKSLGCKWYDVKPKVTTSWGQGDVNRCASNPVGDLNALPMNRSSFRFVLGPTAEGLDYWFGEPHLQGVQRLAFGDGRSLIVSRSGHLGLYVVNMGSQNGTGQPFVSGVQSNDAVVYRELNPDDRRNYGSHVHQGHMGGLQTMGRTLAFPVESPDASNLTLNQKTRVMFYEMGSPASPELITSVKRNVLKSPEAGAVGITRLETGRILMVVGRKDSNNLDFYVSGLNGPYTWSHRYDWNEQELKTQIGDTTFADYQALNFVTGCDGTLFLVGTDRNTVGQDWVDLFRVEFRFDPGTSSGPDPRVILTKVAKNHLSCSGDCNLDASGGAYVTPSGQLLLYGTEHEAGGDQVNGQFTVRAGQF</sequence>
<name>A0A017T852_9BACT</name>
<keyword evidence="2" id="KW-1185">Reference proteome</keyword>
<evidence type="ECO:0000313" key="1">
    <source>
        <dbReference type="EMBL" id="EYF04980.1"/>
    </source>
</evidence>
<dbReference type="STRING" id="1192034.CAP_3791"/>
<proteinExistence type="predicted"/>
<dbReference type="AlphaFoldDB" id="A0A017T852"/>